<keyword evidence="2" id="KW-1185">Reference proteome</keyword>
<proteinExistence type="predicted"/>
<accession>A0ABP4YK46</accession>
<name>A0ABP4YK46_9MICO</name>
<organism evidence="1 2">
    <name type="scientific">Agromyces neolithicus</name>
    <dbReference type="NCBI Taxonomy" id="269420"/>
    <lineage>
        <taxon>Bacteria</taxon>
        <taxon>Bacillati</taxon>
        <taxon>Actinomycetota</taxon>
        <taxon>Actinomycetes</taxon>
        <taxon>Micrococcales</taxon>
        <taxon>Microbacteriaceae</taxon>
        <taxon>Agromyces</taxon>
    </lineage>
</organism>
<dbReference type="Pfam" id="PF11185">
    <property type="entry name" value="DUF2971"/>
    <property type="match status" value="1"/>
</dbReference>
<evidence type="ECO:0000313" key="1">
    <source>
        <dbReference type="EMBL" id="GAA1821013.1"/>
    </source>
</evidence>
<dbReference type="Proteomes" id="UP001500002">
    <property type="component" value="Unassembled WGS sequence"/>
</dbReference>
<sequence length="342" mass="38598">MVGRSYIRLVSKLLPFEDPNHFLDPGDIGPELPPPPEELVWHYTKHWTLEIILAAHILRASDIRSMNDTKELHQGIKRVRQAFKKLERDWDYRDGGPEIEFGELKEELDIAAGAAFDGSAFVTSFSRAKDSTDQWKAYAKPDGFAIGIPRDVRLSVLGVEPETYPRGQYIEETPLRWITLRYRKADQIAQAEEGLGRLMSELGEASYVSAKHDDMDLGSIFRDRAKSVYVDSVAAIKHKAFKSEREVRYAVTRPSAPAAIKVDPSTGREYIELTGALPDPFDRDWQPNDPEYYQSTPARLPIRAICVGPGNPFAHTKVEVERWLSSAGYSGVDIIKSKSPLR</sequence>
<protein>
    <recommendedName>
        <fullName evidence="3">DUF2971 domain-containing protein</fullName>
    </recommendedName>
</protein>
<evidence type="ECO:0008006" key="3">
    <source>
        <dbReference type="Google" id="ProtNLM"/>
    </source>
</evidence>
<gene>
    <name evidence="1" type="ORF">GCM10009749_34690</name>
</gene>
<comment type="caution">
    <text evidence="1">The sequence shown here is derived from an EMBL/GenBank/DDBJ whole genome shotgun (WGS) entry which is preliminary data.</text>
</comment>
<evidence type="ECO:0000313" key="2">
    <source>
        <dbReference type="Proteomes" id="UP001500002"/>
    </source>
</evidence>
<dbReference type="InterPro" id="IPR021352">
    <property type="entry name" value="DUF2971"/>
</dbReference>
<reference evidence="2" key="1">
    <citation type="journal article" date="2019" name="Int. J. Syst. Evol. Microbiol.">
        <title>The Global Catalogue of Microorganisms (GCM) 10K type strain sequencing project: providing services to taxonomists for standard genome sequencing and annotation.</title>
        <authorList>
            <consortium name="The Broad Institute Genomics Platform"/>
            <consortium name="The Broad Institute Genome Sequencing Center for Infectious Disease"/>
            <person name="Wu L."/>
            <person name="Ma J."/>
        </authorList>
    </citation>
    <scope>NUCLEOTIDE SEQUENCE [LARGE SCALE GENOMIC DNA]</scope>
    <source>
        <strain evidence="2">JCM 14322</strain>
    </source>
</reference>
<dbReference type="EMBL" id="BAAANJ010000023">
    <property type="protein sequence ID" value="GAA1821013.1"/>
    <property type="molecule type" value="Genomic_DNA"/>
</dbReference>